<name>A0A641APA4_9ACTN</name>
<evidence type="ECO:0008006" key="3">
    <source>
        <dbReference type="Google" id="ProtNLM"/>
    </source>
</evidence>
<dbReference type="RefSeq" id="WP_129179905.1">
    <property type="nucleotide sequence ID" value="NZ_JBHSAH010000002.1"/>
</dbReference>
<sequence length="185" mass="20450">MMHTSEADGRRSRTRLIAAFRDASLDAESGLLLHRVVELAACTVAELRIHFAGVDELAVAALVEEFDTGSTIYFTARVENRLTGTQLSEQAMAYVLGFIGERRPVYRQILTGGSRSAVAAEEALAERAREYLRAQRESAHPEVASRMFAAGVMAIIRWWLADDAPMSTEDLAREISRAVPPDFTH</sequence>
<dbReference type="Proteomes" id="UP001515100">
    <property type="component" value="Unassembled WGS sequence"/>
</dbReference>
<keyword evidence="2" id="KW-1185">Reference proteome</keyword>
<comment type="caution">
    <text evidence="1">The sequence shown here is derived from an EMBL/GenBank/DDBJ whole genome shotgun (WGS) entry which is preliminary data.</text>
</comment>
<gene>
    <name evidence="1" type="ORF">ESP62_001555</name>
</gene>
<reference evidence="1" key="1">
    <citation type="submission" date="2019-09" db="EMBL/GenBank/DDBJ databases">
        <authorList>
            <person name="Li J."/>
        </authorList>
    </citation>
    <scope>NUCLEOTIDE SEQUENCE [LARGE SCALE GENOMIC DNA]</scope>
    <source>
        <strain evidence="1">NRBC 14897</strain>
    </source>
</reference>
<organism evidence="1 2">
    <name type="scientific">Aeromicrobium fastidiosum</name>
    <dbReference type="NCBI Taxonomy" id="52699"/>
    <lineage>
        <taxon>Bacteria</taxon>
        <taxon>Bacillati</taxon>
        <taxon>Actinomycetota</taxon>
        <taxon>Actinomycetes</taxon>
        <taxon>Propionibacteriales</taxon>
        <taxon>Nocardioidaceae</taxon>
        <taxon>Aeromicrobium</taxon>
    </lineage>
</organism>
<dbReference type="EMBL" id="SDPP02000001">
    <property type="protein sequence ID" value="KAA1379926.1"/>
    <property type="molecule type" value="Genomic_DNA"/>
</dbReference>
<proteinExistence type="predicted"/>
<dbReference type="Gene3D" id="1.10.357.10">
    <property type="entry name" value="Tetracycline Repressor, domain 2"/>
    <property type="match status" value="1"/>
</dbReference>
<accession>A0A641APA4</accession>
<evidence type="ECO:0000313" key="2">
    <source>
        <dbReference type="Proteomes" id="UP001515100"/>
    </source>
</evidence>
<dbReference type="AlphaFoldDB" id="A0A641APA4"/>
<protein>
    <recommendedName>
        <fullName evidence="3">TetR/AcrR family transcriptional regulator</fullName>
    </recommendedName>
</protein>
<evidence type="ECO:0000313" key="1">
    <source>
        <dbReference type="EMBL" id="KAA1379926.1"/>
    </source>
</evidence>